<dbReference type="Proteomes" id="UP000241462">
    <property type="component" value="Unassembled WGS sequence"/>
</dbReference>
<reference evidence="1 2" key="1">
    <citation type="journal article" date="2018" name="Mycol. Prog.">
        <title>Coniella lustricola, a new species from submerged detritus.</title>
        <authorList>
            <person name="Raudabaugh D.B."/>
            <person name="Iturriaga T."/>
            <person name="Carver A."/>
            <person name="Mondo S."/>
            <person name="Pangilinan J."/>
            <person name="Lipzen A."/>
            <person name="He G."/>
            <person name="Amirebrahimi M."/>
            <person name="Grigoriev I.V."/>
            <person name="Miller A.N."/>
        </authorList>
    </citation>
    <scope>NUCLEOTIDE SEQUENCE [LARGE SCALE GENOMIC DNA]</scope>
    <source>
        <strain evidence="1 2">B22-T-1</strain>
    </source>
</reference>
<accession>A0A2T3A988</accession>
<dbReference type="InParanoid" id="A0A2T3A988"/>
<keyword evidence="2" id="KW-1185">Reference proteome</keyword>
<proteinExistence type="predicted"/>
<dbReference type="EMBL" id="KZ678433">
    <property type="protein sequence ID" value="PSR87095.1"/>
    <property type="molecule type" value="Genomic_DNA"/>
</dbReference>
<organism evidence="1 2">
    <name type="scientific">Coniella lustricola</name>
    <dbReference type="NCBI Taxonomy" id="2025994"/>
    <lineage>
        <taxon>Eukaryota</taxon>
        <taxon>Fungi</taxon>
        <taxon>Dikarya</taxon>
        <taxon>Ascomycota</taxon>
        <taxon>Pezizomycotina</taxon>
        <taxon>Sordariomycetes</taxon>
        <taxon>Sordariomycetidae</taxon>
        <taxon>Diaporthales</taxon>
        <taxon>Schizoparmaceae</taxon>
        <taxon>Coniella</taxon>
    </lineage>
</organism>
<sequence length="181" mass="20202">MTALMPYAKLHQEPVTRLHNQKTSPNTPVMARPERKAPAFSSSLDGTTVSIPMVLMGWPRSLSVHHGAWDNIRRLPFQFLIGGILQCLSAQIMRCCPCFLSVYSSSCSCCGRTSTYSTTHSVAALDHLLAPVCHGFQVSRRVERRRSRRQLTPTVSDRWSTRGHPVSAFPSQNAVYTYPAK</sequence>
<protein>
    <submittedName>
        <fullName evidence="1">Uncharacterized protein</fullName>
    </submittedName>
</protein>
<evidence type="ECO:0000313" key="1">
    <source>
        <dbReference type="EMBL" id="PSR87095.1"/>
    </source>
</evidence>
<evidence type="ECO:0000313" key="2">
    <source>
        <dbReference type="Proteomes" id="UP000241462"/>
    </source>
</evidence>
<dbReference type="AlphaFoldDB" id="A0A2T3A988"/>
<name>A0A2T3A988_9PEZI</name>
<gene>
    <name evidence="1" type="ORF">BD289DRAFT_243632</name>
</gene>